<evidence type="ECO:0000256" key="1">
    <source>
        <dbReference type="SAM" id="Coils"/>
    </source>
</evidence>
<feature type="region of interest" description="Disordered" evidence="2">
    <location>
        <begin position="1"/>
        <end position="72"/>
    </location>
</feature>
<keyword evidence="4" id="KW-1185">Reference proteome</keyword>
<dbReference type="Proteomes" id="UP001147760">
    <property type="component" value="Unassembled WGS sequence"/>
</dbReference>
<evidence type="ECO:0000313" key="3">
    <source>
        <dbReference type="EMBL" id="KAJ5471399.1"/>
    </source>
</evidence>
<proteinExistence type="predicted"/>
<sequence length="326" mass="35589">MAKNHKPSPRGADRGPAMTKPGTGRSCASSPCSARSTVSRSKAERNPLKAAGKLHKGLGHSTAKSARKDNDGATHQKCLDMMDEIQEEFQLALEEIDKERAHDSQSMQRLHAEKALETSKLQGAITAKDKALAENQRLERELCQLQQAQESSHATMQGLVSWHDIQPVLHQTHGELVSATTRFWNTIDALQNRRLASYLPSSGGIHGSWPEQDGPLGTLGHNALPGFSASTAGPTARGDDALIRRKQPNLTNHVRGLHPAFDRQYDSATFMKKLAVFLALGSHMNFLATWQIIGFQTTAYDAGTNCGIFWSAHSGRNSIERAIRGS</sequence>
<reference evidence="3" key="2">
    <citation type="journal article" date="2023" name="IMA Fungus">
        <title>Comparative genomic study of the Penicillium genus elucidates a diverse pangenome and 15 lateral gene transfer events.</title>
        <authorList>
            <person name="Petersen C."/>
            <person name="Sorensen T."/>
            <person name="Nielsen M.R."/>
            <person name="Sondergaard T.E."/>
            <person name="Sorensen J.L."/>
            <person name="Fitzpatrick D.A."/>
            <person name="Frisvad J.C."/>
            <person name="Nielsen K.L."/>
        </authorList>
    </citation>
    <scope>NUCLEOTIDE SEQUENCE</scope>
    <source>
        <strain evidence="3">IBT 17660</strain>
    </source>
</reference>
<comment type="caution">
    <text evidence="3">The sequence shown here is derived from an EMBL/GenBank/DDBJ whole genome shotgun (WGS) entry which is preliminary data.</text>
</comment>
<keyword evidence="1" id="KW-0175">Coiled coil</keyword>
<dbReference type="OrthoDB" id="4360605at2759"/>
<feature type="compositionally biased region" description="Low complexity" evidence="2">
    <location>
        <begin position="25"/>
        <end position="36"/>
    </location>
</feature>
<reference evidence="3" key="1">
    <citation type="submission" date="2022-12" db="EMBL/GenBank/DDBJ databases">
        <authorList>
            <person name="Petersen C."/>
        </authorList>
    </citation>
    <scope>NUCLEOTIDE SEQUENCE</scope>
    <source>
        <strain evidence="3">IBT 17660</strain>
    </source>
</reference>
<protein>
    <submittedName>
        <fullName evidence="3">Uncharacterized protein</fullName>
    </submittedName>
</protein>
<feature type="coiled-coil region" evidence="1">
    <location>
        <begin position="82"/>
        <end position="148"/>
    </location>
</feature>
<name>A0A9X0BLA2_9EURO</name>
<accession>A0A9X0BLA2</accession>
<dbReference type="AlphaFoldDB" id="A0A9X0BLA2"/>
<gene>
    <name evidence="3" type="ORF">N7530_008756</name>
</gene>
<evidence type="ECO:0000313" key="4">
    <source>
        <dbReference type="Proteomes" id="UP001147760"/>
    </source>
</evidence>
<dbReference type="EMBL" id="JAPWDO010000005">
    <property type="protein sequence ID" value="KAJ5471399.1"/>
    <property type="molecule type" value="Genomic_DNA"/>
</dbReference>
<organism evidence="3 4">
    <name type="scientific">Penicillium desertorum</name>
    <dbReference type="NCBI Taxonomy" id="1303715"/>
    <lineage>
        <taxon>Eukaryota</taxon>
        <taxon>Fungi</taxon>
        <taxon>Dikarya</taxon>
        <taxon>Ascomycota</taxon>
        <taxon>Pezizomycotina</taxon>
        <taxon>Eurotiomycetes</taxon>
        <taxon>Eurotiomycetidae</taxon>
        <taxon>Eurotiales</taxon>
        <taxon>Aspergillaceae</taxon>
        <taxon>Penicillium</taxon>
    </lineage>
</organism>
<evidence type="ECO:0000256" key="2">
    <source>
        <dbReference type="SAM" id="MobiDB-lite"/>
    </source>
</evidence>